<feature type="coiled-coil region" evidence="1">
    <location>
        <begin position="41"/>
        <end position="94"/>
    </location>
</feature>
<protein>
    <submittedName>
        <fullName evidence="2">Uncharacterized protein</fullName>
    </submittedName>
</protein>
<evidence type="ECO:0000256" key="1">
    <source>
        <dbReference type="SAM" id="Coils"/>
    </source>
</evidence>
<dbReference type="EnsemblPlants" id="Kaladp0037s0086.1.v1.1">
    <property type="protein sequence ID" value="Kaladp0037s0086.1.v1.1"/>
    <property type="gene ID" value="Kaladp0037s0086.v1.1"/>
</dbReference>
<accession>A0A7N0TH29</accession>
<keyword evidence="1" id="KW-0175">Coiled coil</keyword>
<keyword evidence="3" id="KW-1185">Reference proteome</keyword>
<dbReference type="Proteomes" id="UP000594263">
    <property type="component" value="Unplaced"/>
</dbReference>
<dbReference type="PANTHER" id="PTHR34360">
    <property type="entry name" value="OS08G0519400 PROTEIN"/>
    <property type="match status" value="1"/>
</dbReference>
<dbReference type="PANTHER" id="PTHR34360:SF1">
    <property type="entry name" value="OS08G0519400 PROTEIN"/>
    <property type="match status" value="1"/>
</dbReference>
<dbReference type="Gramene" id="Kaladp0037s0086.1.v1.1">
    <property type="protein sequence ID" value="Kaladp0037s0086.1.v1.1"/>
    <property type="gene ID" value="Kaladp0037s0086.v1.1"/>
</dbReference>
<dbReference type="OMA" id="TKMHARF"/>
<sequence length="118" mass="14276">MEKNIEEKLEYISSLNIQVEALQPKRSPEDEEVKTKMHARFTELSNKVDSLRKEIEAQEKHDLEVRRYTREEKIRELNLNLESLQKVSDEQRTRVSEIKHDIEFIEERLFKLKLERPV</sequence>
<name>A0A7N0TH29_KALFE</name>
<evidence type="ECO:0000313" key="2">
    <source>
        <dbReference type="EnsemblPlants" id="Kaladp0037s0086.1.v1.1"/>
    </source>
</evidence>
<proteinExistence type="predicted"/>
<organism evidence="2 3">
    <name type="scientific">Kalanchoe fedtschenkoi</name>
    <name type="common">Lavender scallops</name>
    <name type="synonym">South American air plant</name>
    <dbReference type="NCBI Taxonomy" id="63787"/>
    <lineage>
        <taxon>Eukaryota</taxon>
        <taxon>Viridiplantae</taxon>
        <taxon>Streptophyta</taxon>
        <taxon>Embryophyta</taxon>
        <taxon>Tracheophyta</taxon>
        <taxon>Spermatophyta</taxon>
        <taxon>Magnoliopsida</taxon>
        <taxon>eudicotyledons</taxon>
        <taxon>Gunneridae</taxon>
        <taxon>Pentapetalae</taxon>
        <taxon>Saxifragales</taxon>
        <taxon>Crassulaceae</taxon>
        <taxon>Kalanchoe</taxon>
    </lineage>
</organism>
<dbReference type="AlphaFoldDB" id="A0A7N0TH29"/>
<evidence type="ECO:0000313" key="3">
    <source>
        <dbReference type="Proteomes" id="UP000594263"/>
    </source>
</evidence>
<reference evidence="2" key="1">
    <citation type="submission" date="2021-01" db="UniProtKB">
        <authorList>
            <consortium name="EnsemblPlants"/>
        </authorList>
    </citation>
    <scope>IDENTIFICATION</scope>
</reference>